<reference evidence="3" key="1">
    <citation type="journal article" date="2019" name="Int. J. Syst. Evol. Microbiol.">
        <title>The Global Catalogue of Microorganisms (GCM) 10K type strain sequencing project: providing services to taxonomists for standard genome sequencing and annotation.</title>
        <authorList>
            <consortium name="The Broad Institute Genomics Platform"/>
            <consortium name="The Broad Institute Genome Sequencing Center for Infectious Disease"/>
            <person name="Wu L."/>
            <person name="Ma J."/>
        </authorList>
    </citation>
    <scope>NUCLEOTIDE SEQUENCE [LARGE SCALE GENOMIC DNA]</scope>
    <source>
        <strain evidence="3">JCM 18274</strain>
    </source>
</reference>
<comment type="caution">
    <text evidence="2">The sequence shown here is derived from an EMBL/GenBank/DDBJ whole genome shotgun (WGS) entry which is preliminary data.</text>
</comment>
<evidence type="ECO:0000313" key="2">
    <source>
        <dbReference type="EMBL" id="GAA4898183.1"/>
    </source>
</evidence>
<name>A0ABP9FKI3_9FLAO</name>
<dbReference type="Proteomes" id="UP001500433">
    <property type="component" value="Unassembled WGS sequence"/>
</dbReference>
<keyword evidence="1" id="KW-1133">Transmembrane helix</keyword>
<keyword evidence="1" id="KW-0812">Transmembrane</keyword>
<dbReference type="EMBL" id="BAABJH010000006">
    <property type="protein sequence ID" value="GAA4898183.1"/>
    <property type="molecule type" value="Genomic_DNA"/>
</dbReference>
<evidence type="ECO:0000313" key="3">
    <source>
        <dbReference type="Proteomes" id="UP001500433"/>
    </source>
</evidence>
<protein>
    <recommendedName>
        <fullName evidence="4">DUF4134 domain-containing protein</fullName>
    </recommendedName>
</protein>
<proteinExistence type="predicted"/>
<accession>A0ABP9FKI3</accession>
<keyword evidence="1" id="KW-0472">Membrane</keyword>
<evidence type="ECO:0008006" key="4">
    <source>
        <dbReference type="Google" id="ProtNLM"/>
    </source>
</evidence>
<gene>
    <name evidence="2" type="ORF">GCM10023311_23770</name>
</gene>
<dbReference type="RefSeq" id="WP_345274374.1">
    <property type="nucleotide sequence ID" value="NZ_BAABJH010000006.1"/>
</dbReference>
<feature type="transmembrane region" description="Helical" evidence="1">
    <location>
        <begin position="88"/>
        <end position="106"/>
    </location>
</feature>
<keyword evidence="3" id="KW-1185">Reference proteome</keyword>
<organism evidence="2 3">
    <name type="scientific">Flaviramulus aquimarinus</name>
    <dbReference type="NCBI Taxonomy" id="1170456"/>
    <lineage>
        <taxon>Bacteria</taxon>
        <taxon>Pseudomonadati</taxon>
        <taxon>Bacteroidota</taxon>
        <taxon>Flavobacteriia</taxon>
        <taxon>Flavobacteriales</taxon>
        <taxon>Flavobacteriaceae</taxon>
        <taxon>Flaviramulus</taxon>
    </lineage>
</organism>
<sequence>MKTRLIILIFCLWFFNISLGQVLTEEKDQSPQEIYDFHISKKKANNTAAWITLSGGIAMIVAGIGINVSEDLNNIFSDDNTNNNKGLWLSYLGAATTLSSIPLFIAKGKHKEKAKIQLQNGAVGFDNKVNYTGFSIVFSF</sequence>
<evidence type="ECO:0000256" key="1">
    <source>
        <dbReference type="SAM" id="Phobius"/>
    </source>
</evidence>